<sequence>MPLVPADYYGQAWVGALLAVRIVNAALLLMSGRYPEELVRTPLPDHVDLRKMLPVTVALSFVFAYKAGAMEDYTGIE</sequence>
<evidence type="ECO:0000313" key="2">
    <source>
        <dbReference type="EMBL" id="TQL36031.1"/>
    </source>
</evidence>
<accession>A0A542XJJ5</accession>
<evidence type="ECO:0000313" key="3">
    <source>
        <dbReference type="Proteomes" id="UP000315983"/>
    </source>
</evidence>
<name>A0A542XJJ5_SALAC</name>
<keyword evidence="1" id="KW-0472">Membrane</keyword>
<gene>
    <name evidence="2" type="ORF">FB564_1108</name>
</gene>
<proteinExistence type="predicted"/>
<keyword evidence="1" id="KW-1133">Transmembrane helix</keyword>
<feature type="transmembrane region" description="Helical" evidence="1">
    <location>
        <begin position="12"/>
        <end position="30"/>
    </location>
</feature>
<dbReference type="EMBL" id="VFOL01000001">
    <property type="protein sequence ID" value="TQL36031.1"/>
    <property type="molecule type" value="Genomic_DNA"/>
</dbReference>
<protein>
    <submittedName>
        <fullName evidence="2">Uncharacterized protein</fullName>
    </submittedName>
</protein>
<reference evidence="2 3" key="1">
    <citation type="submission" date="2019-06" db="EMBL/GenBank/DDBJ databases">
        <title>Sequencing the genomes of 1000 actinobacteria strains.</title>
        <authorList>
            <person name="Klenk H.-P."/>
        </authorList>
    </citation>
    <scope>NUCLEOTIDE SEQUENCE [LARGE SCALE GENOMIC DNA]</scope>
    <source>
        <strain evidence="2 3">DSM 44819</strain>
    </source>
</reference>
<organism evidence="2 3">
    <name type="scientific">Salinispora arenicola</name>
    <dbReference type="NCBI Taxonomy" id="168697"/>
    <lineage>
        <taxon>Bacteria</taxon>
        <taxon>Bacillati</taxon>
        <taxon>Actinomycetota</taxon>
        <taxon>Actinomycetes</taxon>
        <taxon>Micromonosporales</taxon>
        <taxon>Micromonosporaceae</taxon>
        <taxon>Salinispora</taxon>
    </lineage>
</organism>
<keyword evidence="1" id="KW-0812">Transmembrane</keyword>
<comment type="caution">
    <text evidence="2">The sequence shown here is derived from an EMBL/GenBank/DDBJ whole genome shotgun (WGS) entry which is preliminary data.</text>
</comment>
<evidence type="ECO:0000256" key="1">
    <source>
        <dbReference type="SAM" id="Phobius"/>
    </source>
</evidence>
<dbReference type="AlphaFoldDB" id="A0A542XJJ5"/>
<dbReference type="Proteomes" id="UP000315983">
    <property type="component" value="Unassembled WGS sequence"/>
</dbReference>